<protein>
    <submittedName>
        <fullName evidence="9">Carbohydrate ABC transporter permease</fullName>
    </submittedName>
</protein>
<dbReference type="EMBL" id="CP089291">
    <property type="protein sequence ID" value="UOF92378.1"/>
    <property type="molecule type" value="Genomic_DNA"/>
</dbReference>
<dbReference type="InterPro" id="IPR035906">
    <property type="entry name" value="MetI-like_sf"/>
</dbReference>
<comment type="subcellular location">
    <subcellularLocation>
        <location evidence="1 7">Cell membrane</location>
        <topology evidence="1 7">Multi-pass membrane protein</topology>
    </subcellularLocation>
</comment>
<keyword evidence="2 7" id="KW-0813">Transport</keyword>
<dbReference type="RefSeq" id="WP_347439048.1">
    <property type="nucleotide sequence ID" value="NZ_CP089291.1"/>
</dbReference>
<feature type="transmembrane region" description="Helical" evidence="7">
    <location>
        <begin position="102"/>
        <end position="126"/>
    </location>
</feature>
<keyword evidence="6 7" id="KW-0472">Membrane</keyword>
<evidence type="ECO:0000256" key="1">
    <source>
        <dbReference type="ARBA" id="ARBA00004651"/>
    </source>
</evidence>
<gene>
    <name evidence="9" type="ORF">LSG31_09570</name>
</gene>
<dbReference type="Pfam" id="PF00528">
    <property type="entry name" value="BPD_transp_1"/>
    <property type="match status" value="1"/>
</dbReference>
<reference evidence="9" key="1">
    <citation type="submission" date="2021-12" db="EMBL/GenBank/DDBJ databases">
        <title>Alicyclobacillaceae gen. nov., sp. nov., isolated from chalcocite enrichment system.</title>
        <authorList>
            <person name="Jiang Z."/>
        </authorList>
    </citation>
    <scope>NUCLEOTIDE SEQUENCE</scope>
    <source>
        <strain evidence="9">MYW30-H2</strain>
    </source>
</reference>
<proteinExistence type="inferred from homology"/>
<dbReference type="PANTHER" id="PTHR43744">
    <property type="entry name" value="ABC TRANSPORTER PERMEASE PROTEIN MG189-RELATED-RELATED"/>
    <property type="match status" value="1"/>
</dbReference>
<feature type="transmembrane region" description="Helical" evidence="7">
    <location>
        <begin position="241"/>
        <end position="262"/>
    </location>
</feature>
<keyword evidence="10" id="KW-1185">Reference proteome</keyword>
<evidence type="ECO:0000259" key="8">
    <source>
        <dbReference type="PROSITE" id="PS50928"/>
    </source>
</evidence>
<feature type="domain" description="ABC transmembrane type-1" evidence="8">
    <location>
        <begin position="67"/>
        <end position="262"/>
    </location>
</feature>
<dbReference type="CDD" id="cd06261">
    <property type="entry name" value="TM_PBP2"/>
    <property type="match status" value="1"/>
</dbReference>
<evidence type="ECO:0000313" key="9">
    <source>
        <dbReference type="EMBL" id="UOF92378.1"/>
    </source>
</evidence>
<evidence type="ECO:0000256" key="3">
    <source>
        <dbReference type="ARBA" id="ARBA00022475"/>
    </source>
</evidence>
<feature type="transmembrane region" description="Helical" evidence="7">
    <location>
        <begin position="66"/>
        <end position="90"/>
    </location>
</feature>
<dbReference type="Gene3D" id="1.10.3720.10">
    <property type="entry name" value="MetI-like"/>
    <property type="match status" value="1"/>
</dbReference>
<comment type="similarity">
    <text evidence="7">Belongs to the binding-protein-dependent transport system permease family.</text>
</comment>
<feature type="transmembrane region" description="Helical" evidence="7">
    <location>
        <begin position="177"/>
        <end position="200"/>
    </location>
</feature>
<dbReference type="PANTHER" id="PTHR43744:SF8">
    <property type="entry name" value="SN-GLYCEROL-3-PHOSPHATE TRANSPORT SYSTEM PERMEASE PROTEIN UGPE"/>
    <property type="match status" value="1"/>
</dbReference>
<keyword evidence="5 7" id="KW-1133">Transmembrane helix</keyword>
<evidence type="ECO:0000313" key="10">
    <source>
        <dbReference type="Proteomes" id="UP000830167"/>
    </source>
</evidence>
<evidence type="ECO:0000256" key="4">
    <source>
        <dbReference type="ARBA" id="ARBA00022692"/>
    </source>
</evidence>
<sequence length="277" mass="30647">MKKVQWISFVAAYLSGILFLLPLLWTLVSAFKPESSIMSYPPEWIPRSITMVNFSEVLHKFAFMRWILNSFVVASLSTIGVIIIDSLAAYALARLHFAGQKILMVVIVSMLLVPTQVDIIPLFLLFSKVHLTDTYMSLIFPTLAHVTGVYLLTQFFRQIPVELEEAAKIDGCGFFRMWIQIILPISKPILSTVAIITFVFSWNNFLWPLIVTNSDAVKTLPVGIAQFMGASSGSNGSAPQYGITLAGALMATAPSIIIFFALQRFFVRGISSAGIKG</sequence>
<evidence type="ECO:0000256" key="7">
    <source>
        <dbReference type="RuleBase" id="RU363032"/>
    </source>
</evidence>
<keyword evidence="3" id="KW-1003">Cell membrane</keyword>
<feature type="transmembrane region" description="Helical" evidence="7">
    <location>
        <begin position="138"/>
        <end position="156"/>
    </location>
</feature>
<name>A0ABY4CPP9_9BACL</name>
<keyword evidence="4 7" id="KW-0812">Transmembrane</keyword>
<evidence type="ECO:0000256" key="6">
    <source>
        <dbReference type="ARBA" id="ARBA00023136"/>
    </source>
</evidence>
<dbReference type="InterPro" id="IPR000515">
    <property type="entry name" value="MetI-like"/>
</dbReference>
<accession>A0ABY4CPP9</accession>
<evidence type="ECO:0000256" key="2">
    <source>
        <dbReference type="ARBA" id="ARBA00022448"/>
    </source>
</evidence>
<organism evidence="9 10">
    <name type="scientific">Fodinisporobacter ferrooxydans</name>
    <dbReference type="NCBI Taxonomy" id="2901836"/>
    <lineage>
        <taxon>Bacteria</taxon>
        <taxon>Bacillati</taxon>
        <taxon>Bacillota</taxon>
        <taxon>Bacilli</taxon>
        <taxon>Bacillales</taxon>
        <taxon>Alicyclobacillaceae</taxon>
        <taxon>Fodinisporobacter</taxon>
    </lineage>
</organism>
<dbReference type="Proteomes" id="UP000830167">
    <property type="component" value="Chromosome"/>
</dbReference>
<dbReference type="PROSITE" id="PS50928">
    <property type="entry name" value="ABC_TM1"/>
    <property type="match status" value="1"/>
</dbReference>
<dbReference type="SUPFAM" id="SSF161098">
    <property type="entry name" value="MetI-like"/>
    <property type="match status" value="1"/>
</dbReference>
<evidence type="ECO:0000256" key="5">
    <source>
        <dbReference type="ARBA" id="ARBA00022989"/>
    </source>
</evidence>